<dbReference type="Gene3D" id="1.20.1560.10">
    <property type="entry name" value="ABC transporter type 1, transmembrane domain"/>
    <property type="match status" value="1"/>
</dbReference>
<dbReference type="PROSITE" id="PS50893">
    <property type="entry name" value="ABC_TRANSPORTER_2"/>
    <property type="match status" value="1"/>
</dbReference>
<dbReference type="InterPro" id="IPR003593">
    <property type="entry name" value="AAA+_ATPase"/>
</dbReference>
<keyword evidence="5 7" id="KW-1133">Transmembrane helix</keyword>
<keyword evidence="6 7" id="KW-0472">Membrane</keyword>
<dbReference type="SMART" id="SM00382">
    <property type="entry name" value="AAA"/>
    <property type="match status" value="1"/>
</dbReference>
<evidence type="ECO:0000313" key="11">
    <source>
        <dbReference type="Proteomes" id="UP000238801"/>
    </source>
</evidence>
<protein>
    <submittedName>
        <fullName evidence="10">ATP-binding cassette subfamily C protein</fullName>
    </submittedName>
</protein>
<keyword evidence="4 10" id="KW-0067">ATP-binding</keyword>
<evidence type="ECO:0000256" key="4">
    <source>
        <dbReference type="ARBA" id="ARBA00022840"/>
    </source>
</evidence>
<accession>A0A2T0X1X1</accession>
<evidence type="ECO:0000313" key="10">
    <source>
        <dbReference type="EMBL" id="PRY92931.1"/>
    </source>
</evidence>
<dbReference type="InterPro" id="IPR003439">
    <property type="entry name" value="ABC_transporter-like_ATP-bd"/>
</dbReference>
<name>A0A2T0X1X1_9RHOB</name>
<dbReference type="GO" id="GO:0005524">
    <property type="term" value="F:ATP binding"/>
    <property type="evidence" value="ECO:0007669"/>
    <property type="project" value="UniProtKB-KW"/>
</dbReference>
<feature type="transmembrane region" description="Helical" evidence="7">
    <location>
        <begin position="173"/>
        <end position="192"/>
    </location>
</feature>
<keyword evidence="2 7" id="KW-0812">Transmembrane</keyword>
<dbReference type="Gene3D" id="3.40.50.300">
    <property type="entry name" value="P-loop containing nucleotide triphosphate hydrolases"/>
    <property type="match status" value="1"/>
</dbReference>
<keyword evidence="3" id="KW-0547">Nucleotide-binding</keyword>
<evidence type="ECO:0000256" key="7">
    <source>
        <dbReference type="SAM" id="Phobius"/>
    </source>
</evidence>
<evidence type="ECO:0000256" key="2">
    <source>
        <dbReference type="ARBA" id="ARBA00022692"/>
    </source>
</evidence>
<comment type="subcellular location">
    <subcellularLocation>
        <location evidence="1">Cell membrane</location>
        <topology evidence="1">Multi-pass membrane protein</topology>
    </subcellularLocation>
</comment>
<dbReference type="InterPro" id="IPR011527">
    <property type="entry name" value="ABC1_TM_dom"/>
</dbReference>
<feature type="transmembrane region" description="Helical" evidence="7">
    <location>
        <begin position="32"/>
        <end position="58"/>
    </location>
</feature>
<sequence>MTEGGRQGRIRQGRLRAGRGELAAVRAEGRGLLWAIGLFSVFVNLLMLTGPIFMLQVYDRVLSSRSEETLLALTGLVAFLYGMMALLDHARQRVAARLGARFRERLEERVLGAVLTLSARSREGGDGARAVALRDLDQVRGFLGMPVFTALFDLPFVPLFLAGIFIFHPLMGWVAVAGGTVLVVVTVLNGLLTSGLREEARRADARAEGWSDALRRDAETVESLGMRAPAAARWKRSRDEAARAGLAAADRTGGFTVATRTWRLLLQSLMLATGAWLVLQGELRAGAMIAGSILLGRALAPVEQIVGGWPAIQAVQAGWGRLADLLGAAPQEAPRTKLPRPEARVEARALTVLPPGSRHATLRGIAFDLPPGQAMGVIGGSGAGKTTLARALIGLWPAAGGSVRLGGAALDRYDPDALGRLIGYLPQQVRLFDGTVKENIARLDLDPDDAAVVDAAKRAAAHEMILELPEGYDTPIDALGGRLSGGQVQRIGLARALYGDPALLVLDEPNANLDHVGTVALNEAIDRAKADGRSAIVMAHRPSAIERCELLLMLEGGQARAFGPTAEVLPKITRNHAQIATLPKPAAAAAAAAAAAREGKG</sequence>
<dbReference type="Pfam" id="PF00005">
    <property type="entry name" value="ABC_tran"/>
    <property type="match status" value="1"/>
</dbReference>
<dbReference type="GO" id="GO:0016887">
    <property type="term" value="F:ATP hydrolysis activity"/>
    <property type="evidence" value="ECO:0007669"/>
    <property type="project" value="InterPro"/>
</dbReference>
<feature type="domain" description="ABC transmembrane type-1" evidence="9">
    <location>
        <begin position="34"/>
        <end position="314"/>
    </location>
</feature>
<evidence type="ECO:0000259" key="8">
    <source>
        <dbReference type="PROSITE" id="PS50893"/>
    </source>
</evidence>
<organism evidence="10 11">
    <name type="scientific">Hasllibacter halocynthiae</name>
    <dbReference type="NCBI Taxonomy" id="595589"/>
    <lineage>
        <taxon>Bacteria</taxon>
        <taxon>Pseudomonadati</taxon>
        <taxon>Pseudomonadota</taxon>
        <taxon>Alphaproteobacteria</taxon>
        <taxon>Rhodobacterales</taxon>
        <taxon>Roseobacteraceae</taxon>
        <taxon>Hasllibacter</taxon>
    </lineage>
</organism>
<dbReference type="InterPro" id="IPR039421">
    <property type="entry name" value="Type_1_exporter"/>
</dbReference>
<dbReference type="InterPro" id="IPR027417">
    <property type="entry name" value="P-loop_NTPase"/>
</dbReference>
<dbReference type="SUPFAM" id="SSF52540">
    <property type="entry name" value="P-loop containing nucleoside triphosphate hydrolases"/>
    <property type="match status" value="1"/>
</dbReference>
<dbReference type="Proteomes" id="UP000238801">
    <property type="component" value="Unassembled WGS sequence"/>
</dbReference>
<evidence type="ECO:0000256" key="6">
    <source>
        <dbReference type="ARBA" id="ARBA00023136"/>
    </source>
</evidence>
<dbReference type="InterPro" id="IPR010128">
    <property type="entry name" value="ATPase_T1SS_PrtD-like"/>
</dbReference>
<dbReference type="GO" id="GO:0030253">
    <property type="term" value="P:protein secretion by the type I secretion system"/>
    <property type="evidence" value="ECO:0007669"/>
    <property type="project" value="InterPro"/>
</dbReference>
<evidence type="ECO:0000256" key="3">
    <source>
        <dbReference type="ARBA" id="ARBA00022741"/>
    </source>
</evidence>
<dbReference type="SUPFAM" id="SSF90123">
    <property type="entry name" value="ABC transporter transmembrane region"/>
    <property type="match status" value="1"/>
</dbReference>
<dbReference type="PROSITE" id="PS50929">
    <property type="entry name" value="ABC_TM1F"/>
    <property type="match status" value="1"/>
</dbReference>
<comment type="caution">
    <text evidence="10">The sequence shown here is derived from an EMBL/GenBank/DDBJ whole genome shotgun (WGS) entry which is preliminary data.</text>
</comment>
<evidence type="ECO:0000259" key="9">
    <source>
        <dbReference type="PROSITE" id="PS50929"/>
    </source>
</evidence>
<feature type="transmembrane region" description="Helical" evidence="7">
    <location>
        <begin position="70"/>
        <end position="87"/>
    </location>
</feature>
<evidence type="ECO:0000256" key="5">
    <source>
        <dbReference type="ARBA" id="ARBA00022989"/>
    </source>
</evidence>
<dbReference type="PANTHER" id="PTHR24221:SF248">
    <property type="entry name" value="ABC TRANSPORTER TRANSMEMBRANE REGION"/>
    <property type="match status" value="1"/>
</dbReference>
<dbReference type="InterPro" id="IPR036640">
    <property type="entry name" value="ABC1_TM_sf"/>
</dbReference>
<feature type="domain" description="ABC transporter" evidence="8">
    <location>
        <begin position="345"/>
        <end position="581"/>
    </location>
</feature>
<dbReference type="PANTHER" id="PTHR24221">
    <property type="entry name" value="ATP-BINDING CASSETTE SUB-FAMILY B"/>
    <property type="match status" value="1"/>
</dbReference>
<feature type="transmembrane region" description="Helical" evidence="7">
    <location>
        <begin position="142"/>
        <end position="167"/>
    </location>
</feature>
<gene>
    <name evidence="10" type="ORF">BCF33_1794</name>
</gene>
<dbReference type="GO" id="GO:0034040">
    <property type="term" value="F:ATPase-coupled lipid transmembrane transporter activity"/>
    <property type="evidence" value="ECO:0007669"/>
    <property type="project" value="TreeGrafter"/>
</dbReference>
<proteinExistence type="predicted"/>
<dbReference type="EMBL" id="PVTT01000002">
    <property type="protein sequence ID" value="PRY92931.1"/>
    <property type="molecule type" value="Genomic_DNA"/>
</dbReference>
<dbReference type="GO" id="GO:0030256">
    <property type="term" value="C:type I protein secretion system complex"/>
    <property type="evidence" value="ECO:0007669"/>
    <property type="project" value="InterPro"/>
</dbReference>
<dbReference type="GO" id="GO:0005886">
    <property type="term" value="C:plasma membrane"/>
    <property type="evidence" value="ECO:0007669"/>
    <property type="project" value="UniProtKB-SubCell"/>
</dbReference>
<dbReference type="AlphaFoldDB" id="A0A2T0X1X1"/>
<reference evidence="10 11" key="1">
    <citation type="submission" date="2018-03" db="EMBL/GenBank/DDBJ databases">
        <title>Genomic Encyclopedia of Archaeal and Bacterial Type Strains, Phase II (KMG-II): from individual species to whole genera.</title>
        <authorList>
            <person name="Goeker M."/>
        </authorList>
    </citation>
    <scope>NUCLEOTIDE SEQUENCE [LARGE SCALE GENOMIC DNA]</scope>
    <source>
        <strain evidence="10 11">DSM 29318</strain>
    </source>
</reference>
<dbReference type="GO" id="GO:0140359">
    <property type="term" value="F:ABC-type transporter activity"/>
    <property type="evidence" value="ECO:0007669"/>
    <property type="project" value="InterPro"/>
</dbReference>
<keyword evidence="11" id="KW-1185">Reference proteome</keyword>
<dbReference type="OrthoDB" id="9808328at2"/>
<dbReference type="NCBIfam" id="TIGR01842">
    <property type="entry name" value="type_I_sec_PrtD"/>
    <property type="match status" value="1"/>
</dbReference>
<evidence type="ECO:0000256" key="1">
    <source>
        <dbReference type="ARBA" id="ARBA00004651"/>
    </source>
</evidence>
<dbReference type="Pfam" id="PF00664">
    <property type="entry name" value="ABC_membrane"/>
    <property type="match status" value="1"/>
</dbReference>